<evidence type="ECO:0000313" key="2">
    <source>
        <dbReference type="WBParaSite" id="PDA_v2.g18966.t1"/>
    </source>
</evidence>
<name>A0A914PVV1_9BILA</name>
<organism evidence="1 2">
    <name type="scientific">Panagrolaimus davidi</name>
    <dbReference type="NCBI Taxonomy" id="227884"/>
    <lineage>
        <taxon>Eukaryota</taxon>
        <taxon>Metazoa</taxon>
        <taxon>Ecdysozoa</taxon>
        <taxon>Nematoda</taxon>
        <taxon>Chromadorea</taxon>
        <taxon>Rhabditida</taxon>
        <taxon>Tylenchina</taxon>
        <taxon>Panagrolaimomorpha</taxon>
        <taxon>Panagrolaimoidea</taxon>
        <taxon>Panagrolaimidae</taxon>
        <taxon>Panagrolaimus</taxon>
    </lineage>
</organism>
<accession>A0A914PVV1</accession>
<protein>
    <submittedName>
        <fullName evidence="2">Uncharacterized protein</fullName>
    </submittedName>
</protein>
<reference evidence="2" key="1">
    <citation type="submission" date="2022-11" db="UniProtKB">
        <authorList>
            <consortium name="WormBaseParasite"/>
        </authorList>
    </citation>
    <scope>IDENTIFICATION</scope>
</reference>
<sequence length="259" mass="28563">MQVGNQSLSIFAFFPQYEYGSNFFNALVDDKGFFNFDGSFYTPSNPCSTTATDQQGLINSETHCCTVFEAAPQAPANSPRCAKFQSRSSILNVDDNYSILATSNLNITMLGASLSGIGTFTGPNNISIEYDANDNKMCSKLVLKNIYTFFSTLVFSFGSQAPEFGCYKIQISYPDGKALISAAYIQGINGGPLYSGMLGRILFRDGQILMEEGVPFSPKNNCYYQSYPYAGMPNHVVNNQFCCVAFDTSFEHEKEEIQN</sequence>
<proteinExistence type="predicted"/>
<evidence type="ECO:0000313" key="1">
    <source>
        <dbReference type="Proteomes" id="UP000887578"/>
    </source>
</evidence>
<dbReference type="AlphaFoldDB" id="A0A914PVV1"/>
<dbReference type="WBParaSite" id="PDA_v2.g18966.t1">
    <property type="protein sequence ID" value="PDA_v2.g18966.t1"/>
    <property type="gene ID" value="PDA_v2.g18966"/>
</dbReference>
<dbReference type="Proteomes" id="UP000887578">
    <property type="component" value="Unplaced"/>
</dbReference>
<keyword evidence="1" id="KW-1185">Reference proteome</keyword>